<dbReference type="Proteomes" id="UP000306102">
    <property type="component" value="Unassembled WGS sequence"/>
</dbReference>
<sequence length="152" mass="16513">MRNEKRKSKKKVHLEGFTSFARPHGQKATAVNKHTSKSVIFRPAATAIACSDLSEGITSPNNLLLNEAKATIQLGKSLGINFNGKEDDYPLLLPGEKEFVYESCSHLSSSSGSIEGSFTFVSGSPLVPSGWFEIWILVLVTPIGFEISRVDA</sequence>
<dbReference type="STRING" id="542762.A0A4S4DHL4"/>
<protein>
    <recommendedName>
        <fullName evidence="1">ApaG domain-containing protein</fullName>
    </recommendedName>
</protein>
<keyword evidence="3" id="KW-1185">Reference proteome</keyword>
<dbReference type="Pfam" id="PF04379">
    <property type="entry name" value="DUF525"/>
    <property type="match status" value="1"/>
</dbReference>
<comment type="caution">
    <text evidence="2">The sequence shown here is derived from an EMBL/GenBank/DDBJ whole genome shotgun (WGS) entry which is preliminary data.</text>
</comment>
<feature type="domain" description="ApaG" evidence="1">
    <location>
        <begin position="80"/>
        <end position="121"/>
    </location>
</feature>
<dbReference type="InterPro" id="IPR036767">
    <property type="entry name" value="ApaG_sf"/>
</dbReference>
<organism evidence="2 3">
    <name type="scientific">Camellia sinensis var. sinensis</name>
    <name type="common">China tea</name>
    <dbReference type="NCBI Taxonomy" id="542762"/>
    <lineage>
        <taxon>Eukaryota</taxon>
        <taxon>Viridiplantae</taxon>
        <taxon>Streptophyta</taxon>
        <taxon>Embryophyta</taxon>
        <taxon>Tracheophyta</taxon>
        <taxon>Spermatophyta</taxon>
        <taxon>Magnoliopsida</taxon>
        <taxon>eudicotyledons</taxon>
        <taxon>Gunneridae</taxon>
        <taxon>Pentapetalae</taxon>
        <taxon>asterids</taxon>
        <taxon>Ericales</taxon>
        <taxon>Theaceae</taxon>
        <taxon>Camellia</taxon>
    </lineage>
</organism>
<evidence type="ECO:0000313" key="3">
    <source>
        <dbReference type="Proteomes" id="UP000306102"/>
    </source>
</evidence>
<name>A0A4S4DHL4_CAMSN</name>
<dbReference type="PANTHER" id="PTHR47463:SF2">
    <property type="entry name" value="F-BOX PROTEIN SKIP16"/>
    <property type="match status" value="1"/>
</dbReference>
<proteinExistence type="predicted"/>
<dbReference type="Gene3D" id="2.60.40.1470">
    <property type="entry name" value="ApaG domain"/>
    <property type="match status" value="1"/>
</dbReference>
<accession>A0A4S4DHL4</accession>
<dbReference type="EMBL" id="SDRB02011225">
    <property type="protein sequence ID" value="THG02272.1"/>
    <property type="molecule type" value="Genomic_DNA"/>
</dbReference>
<dbReference type="SUPFAM" id="SSF110069">
    <property type="entry name" value="ApaG-like"/>
    <property type="match status" value="1"/>
</dbReference>
<dbReference type="AlphaFoldDB" id="A0A4S4DHL4"/>
<gene>
    <name evidence="2" type="ORF">TEA_012243</name>
</gene>
<reference evidence="2 3" key="1">
    <citation type="journal article" date="2018" name="Proc. Natl. Acad. Sci. U.S.A.">
        <title>Draft genome sequence of Camellia sinensis var. sinensis provides insights into the evolution of the tea genome and tea quality.</title>
        <authorList>
            <person name="Wei C."/>
            <person name="Yang H."/>
            <person name="Wang S."/>
            <person name="Zhao J."/>
            <person name="Liu C."/>
            <person name="Gao L."/>
            <person name="Xia E."/>
            <person name="Lu Y."/>
            <person name="Tai Y."/>
            <person name="She G."/>
            <person name="Sun J."/>
            <person name="Cao H."/>
            <person name="Tong W."/>
            <person name="Gao Q."/>
            <person name="Li Y."/>
            <person name="Deng W."/>
            <person name="Jiang X."/>
            <person name="Wang W."/>
            <person name="Chen Q."/>
            <person name="Zhang S."/>
            <person name="Li H."/>
            <person name="Wu J."/>
            <person name="Wang P."/>
            <person name="Li P."/>
            <person name="Shi C."/>
            <person name="Zheng F."/>
            <person name="Jian J."/>
            <person name="Huang B."/>
            <person name="Shan D."/>
            <person name="Shi M."/>
            <person name="Fang C."/>
            <person name="Yue Y."/>
            <person name="Li F."/>
            <person name="Li D."/>
            <person name="Wei S."/>
            <person name="Han B."/>
            <person name="Jiang C."/>
            <person name="Yin Y."/>
            <person name="Xia T."/>
            <person name="Zhang Z."/>
            <person name="Bennetzen J.L."/>
            <person name="Zhao S."/>
            <person name="Wan X."/>
        </authorList>
    </citation>
    <scope>NUCLEOTIDE SEQUENCE [LARGE SCALE GENOMIC DNA]</scope>
    <source>
        <strain evidence="3">cv. Shuchazao</strain>
        <tissue evidence="2">Leaf</tissue>
    </source>
</reference>
<dbReference type="PANTHER" id="PTHR47463">
    <property type="entry name" value="F-BOX PROTEIN SKIP16"/>
    <property type="match status" value="1"/>
</dbReference>
<dbReference type="InterPro" id="IPR007474">
    <property type="entry name" value="ApaG_domain"/>
</dbReference>
<evidence type="ECO:0000313" key="2">
    <source>
        <dbReference type="EMBL" id="THG02272.1"/>
    </source>
</evidence>
<evidence type="ECO:0000259" key="1">
    <source>
        <dbReference type="Pfam" id="PF04379"/>
    </source>
</evidence>